<sequence length="82" mass="9993">MWKFWKKVKKEEESVSIWKTDFSDCVTADYLPTYSVCKCDNNRHCRFIVYYEGMRLCSHPEHRNFIPEGAPRFDPHKNQFRD</sequence>
<proteinExistence type="predicted"/>
<gene>
    <name evidence="1" type="ORF">SCARR_02073</name>
</gene>
<evidence type="ECO:0000313" key="2">
    <source>
        <dbReference type="Proteomes" id="UP000346198"/>
    </source>
</evidence>
<keyword evidence="2" id="KW-1185">Reference proteome</keyword>
<evidence type="ECO:0000313" key="1">
    <source>
        <dbReference type="EMBL" id="VGO20013.1"/>
    </source>
</evidence>
<accession>A0A6C2UJF9</accession>
<organism evidence="1 2">
    <name type="scientific">Pontiella sulfatireligans</name>
    <dbReference type="NCBI Taxonomy" id="2750658"/>
    <lineage>
        <taxon>Bacteria</taxon>
        <taxon>Pseudomonadati</taxon>
        <taxon>Kiritimatiellota</taxon>
        <taxon>Kiritimatiellia</taxon>
        <taxon>Kiritimatiellales</taxon>
        <taxon>Pontiellaceae</taxon>
        <taxon>Pontiella</taxon>
    </lineage>
</organism>
<dbReference type="Proteomes" id="UP000346198">
    <property type="component" value="Unassembled WGS sequence"/>
</dbReference>
<dbReference type="EMBL" id="CAAHFH010000001">
    <property type="protein sequence ID" value="VGO20013.1"/>
    <property type="molecule type" value="Genomic_DNA"/>
</dbReference>
<reference evidence="1 2" key="1">
    <citation type="submission" date="2019-04" db="EMBL/GenBank/DDBJ databases">
        <authorList>
            <person name="Van Vliet M D."/>
        </authorList>
    </citation>
    <scope>NUCLEOTIDE SEQUENCE [LARGE SCALE GENOMIC DNA]</scope>
    <source>
        <strain evidence="1 2">F21</strain>
    </source>
</reference>
<dbReference type="AlphaFoldDB" id="A0A6C2UJF9"/>
<name>A0A6C2UJF9_9BACT</name>
<protein>
    <submittedName>
        <fullName evidence="1">Uncharacterized protein</fullName>
    </submittedName>
</protein>